<dbReference type="Gene3D" id="3.40.50.2300">
    <property type="match status" value="2"/>
</dbReference>
<dbReference type="InterPro" id="IPR046335">
    <property type="entry name" value="LacI/GalR-like_sensor"/>
</dbReference>
<evidence type="ECO:0000259" key="5">
    <source>
        <dbReference type="PROSITE" id="PS50932"/>
    </source>
</evidence>
<dbReference type="Gene3D" id="1.10.260.40">
    <property type="entry name" value="lambda repressor-like DNA-binding domains"/>
    <property type="match status" value="1"/>
</dbReference>
<dbReference type="SMART" id="SM00354">
    <property type="entry name" value="HTH_LACI"/>
    <property type="match status" value="1"/>
</dbReference>
<feature type="domain" description="HTH lacI-type" evidence="5">
    <location>
        <begin position="4"/>
        <end position="58"/>
    </location>
</feature>
<dbReference type="SUPFAM" id="SSF47413">
    <property type="entry name" value="lambda repressor-like DNA-binding domains"/>
    <property type="match status" value="1"/>
</dbReference>
<dbReference type="PANTHER" id="PTHR30146:SF153">
    <property type="entry name" value="LACTOSE OPERON REPRESSOR"/>
    <property type="match status" value="1"/>
</dbReference>
<dbReference type="Proteomes" id="UP001198565">
    <property type="component" value="Unassembled WGS sequence"/>
</dbReference>
<keyword evidence="2" id="KW-0238">DNA-binding</keyword>
<dbReference type="EMBL" id="JAINVZ010000008">
    <property type="protein sequence ID" value="MBY8886081.1"/>
    <property type="molecule type" value="Genomic_DNA"/>
</dbReference>
<evidence type="ECO:0000256" key="2">
    <source>
        <dbReference type="ARBA" id="ARBA00023125"/>
    </source>
</evidence>
<organism evidence="6 7">
    <name type="scientific">Streptantibioticus parmotrematis</name>
    <dbReference type="NCBI Taxonomy" id="2873249"/>
    <lineage>
        <taxon>Bacteria</taxon>
        <taxon>Bacillati</taxon>
        <taxon>Actinomycetota</taxon>
        <taxon>Actinomycetes</taxon>
        <taxon>Kitasatosporales</taxon>
        <taxon>Streptomycetaceae</taxon>
        <taxon>Streptantibioticus</taxon>
    </lineage>
</organism>
<dbReference type="CDD" id="cd01392">
    <property type="entry name" value="HTH_LacI"/>
    <property type="match status" value="1"/>
</dbReference>
<dbReference type="InterPro" id="IPR010982">
    <property type="entry name" value="Lambda_DNA-bd_dom_sf"/>
</dbReference>
<dbReference type="CDD" id="cd06267">
    <property type="entry name" value="PBP1_LacI_sugar_binding-like"/>
    <property type="match status" value="1"/>
</dbReference>
<evidence type="ECO:0000256" key="3">
    <source>
        <dbReference type="ARBA" id="ARBA00023163"/>
    </source>
</evidence>
<evidence type="ECO:0000313" key="6">
    <source>
        <dbReference type="EMBL" id="MBY8886081.1"/>
    </source>
</evidence>
<proteinExistence type="predicted"/>
<keyword evidence="7" id="KW-1185">Reference proteome</keyword>
<keyword evidence="3" id="KW-0804">Transcription</keyword>
<dbReference type="PANTHER" id="PTHR30146">
    <property type="entry name" value="LACI-RELATED TRANSCRIPTIONAL REPRESSOR"/>
    <property type="match status" value="1"/>
</dbReference>
<evidence type="ECO:0000256" key="4">
    <source>
        <dbReference type="SAM" id="MobiDB-lite"/>
    </source>
</evidence>
<keyword evidence="1" id="KW-0805">Transcription regulation</keyword>
<dbReference type="SUPFAM" id="SSF53822">
    <property type="entry name" value="Periplasmic binding protein-like I"/>
    <property type="match status" value="1"/>
</dbReference>
<dbReference type="InterPro" id="IPR000843">
    <property type="entry name" value="HTH_LacI"/>
</dbReference>
<dbReference type="PROSITE" id="PS50932">
    <property type="entry name" value="HTH_LACI_2"/>
    <property type="match status" value="1"/>
</dbReference>
<protein>
    <submittedName>
        <fullName evidence="6">LacI family transcriptional regulator</fullName>
    </submittedName>
</protein>
<dbReference type="PROSITE" id="PS00356">
    <property type="entry name" value="HTH_LACI_1"/>
    <property type="match status" value="1"/>
</dbReference>
<accession>A0ABS7QTL7</accession>
<gene>
    <name evidence="6" type="ORF">K7472_14610</name>
</gene>
<dbReference type="Pfam" id="PF13377">
    <property type="entry name" value="Peripla_BP_3"/>
    <property type="match status" value="1"/>
</dbReference>
<evidence type="ECO:0000313" key="7">
    <source>
        <dbReference type="Proteomes" id="UP001198565"/>
    </source>
</evidence>
<dbReference type="Pfam" id="PF00356">
    <property type="entry name" value="LacI"/>
    <property type="match status" value="1"/>
</dbReference>
<dbReference type="InterPro" id="IPR028082">
    <property type="entry name" value="Peripla_BP_I"/>
</dbReference>
<dbReference type="RefSeq" id="WP_222977942.1">
    <property type="nucleotide sequence ID" value="NZ_JAINVZ010000008.1"/>
</dbReference>
<sequence>MATSRLRDVAARAGVSIRTVSNVVNGYAPVSDETRSRVEKAVAELDYRPNLLARNLKQGRTGMLALVVPELDVPYFSELARAVVTTARHHGYTVVIDQTDGEPDRERELITRGASAALFDGVILSPLALSPADLADRDASAPLVLLGERIADSRYDHVAIDNVTAAREATGHLLGLGRTRVAAVGDQPYETGETAQLRTRGYRQAHADHGREVDESLIVGTRRFHHADGARAMAALLDHPDGPPDAVFCYNDLLALGALRTLLSRGVRVPDDIAVAGFDDIEAGRYHTPTLTTVSPDKATIARLAVDRLIARLGDRPDEPPAELWAPHRLVPRESTTGPALRPTDVAARPGQAGH</sequence>
<name>A0ABS7QTL7_9ACTN</name>
<evidence type="ECO:0000256" key="1">
    <source>
        <dbReference type="ARBA" id="ARBA00023015"/>
    </source>
</evidence>
<reference evidence="6 7" key="1">
    <citation type="submission" date="2021-08" db="EMBL/GenBank/DDBJ databases">
        <title>Streptomyces sp. PTM05 isolated from lichen.</title>
        <authorList>
            <person name="Somphong A."/>
            <person name="Phongsopitanun W."/>
            <person name="Tanasupawat S."/>
        </authorList>
    </citation>
    <scope>NUCLEOTIDE SEQUENCE [LARGE SCALE GENOMIC DNA]</scope>
    <source>
        <strain evidence="6 7">Ptm05</strain>
    </source>
</reference>
<feature type="region of interest" description="Disordered" evidence="4">
    <location>
        <begin position="332"/>
        <end position="355"/>
    </location>
</feature>
<comment type="caution">
    <text evidence="6">The sequence shown here is derived from an EMBL/GenBank/DDBJ whole genome shotgun (WGS) entry which is preliminary data.</text>
</comment>